<dbReference type="InterPro" id="IPR011335">
    <property type="entry name" value="Restrct_endonuc-II-like"/>
</dbReference>
<accession>A0A9N9D738</accession>
<gene>
    <name evidence="2" type="ORF">PBRASI_LOCUS9133</name>
</gene>
<keyword evidence="3" id="KW-1185">Reference proteome</keyword>
<sequence length="323" mass="35733">MTSLYNDTDFYSHSSISSNASLTTATQSSTVSTATTSSHMQSTPLRLSKESLNQARDRLLAFQKGEMEANEDMKPIIIKKNVSLKAYIKYCEIERKLPVRIRLVEGKIIAHELPLTSHATVSWRIGFLICTWNNQLRGAQEEDLIVGPNSYYTADLTIRPRGRPRPIPGQGSNSEGRPYPTLVVEVGNSESVPSLHDLSTGYFSPRTTIQIYLAIKIFPIRQDGTRAMLALRYLRTNQINTVPDIIISFGTAPLHPNTIGFLMNIGVPLANIVGVNTSGIPIYQLHIPAIELFNGAFGGIPAGAVNGFYLDLWELQNIVLNDF</sequence>
<dbReference type="SUPFAM" id="SSF52980">
    <property type="entry name" value="Restriction endonuclease-like"/>
    <property type="match status" value="1"/>
</dbReference>
<dbReference type="Proteomes" id="UP000789739">
    <property type="component" value="Unassembled WGS sequence"/>
</dbReference>
<dbReference type="AlphaFoldDB" id="A0A9N9D738"/>
<organism evidence="2 3">
    <name type="scientific">Paraglomus brasilianum</name>
    <dbReference type="NCBI Taxonomy" id="144538"/>
    <lineage>
        <taxon>Eukaryota</taxon>
        <taxon>Fungi</taxon>
        <taxon>Fungi incertae sedis</taxon>
        <taxon>Mucoromycota</taxon>
        <taxon>Glomeromycotina</taxon>
        <taxon>Glomeromycetes</taxon>
        <taxon>Paraglomerales</taxon>
        <taxon>Paraglomeraceae</taxon>
        <taxon>Paraglomus</taxon>
    </lineage>
</organism>
<evidence type="ECO:0000313" key="3">
    <source>
        <dbReference type="Proteomes" id="UP000789739"/>
    </source>
</evidence>
<evidence type="ECO:0000256" key="1">
    <source>
        <dbReference type="SAM" id="MobiDB-lite"/>
    </source>
</evidence>
<proteinExistence type="predicted"/>
<dbReference type="EMBL" id="CAJVPI010001854">
    <property type="protein sequence ID" value="CAG8628781.1"/>
    <property type="molecule type" value="Genomic_DNA"/>
</dbReference>
<dbReference type="OrthoDB" id="2307807at2759"/>
<reference evidence="2" key="1">
    <citation type="submission" date="2021-06" db="EMBL/GenBank/DDBJ databases">
        <authorList>
            <person name="Kallberg Y."/>
            <person name="Tangrot J."/>
            <person name="Rosling A."/>
        </authorList>
    </citation>
    <scope>NUCLEOTIDE SEQUENCE</scope>
    <source>
        <strain evidence="2">BR232B</strain>
    </source>
</reference>
<name>A0A9N9D738_9GLOM</name>
<dbReference type="GO" id="GO:0006302">
    <property type="term" value="P:double-strand break repair"/>
    <property type="evidence" value="ECO:0007669"/>
    <property type="project" value="UniProtKB-ARBA"/>
</dbReference>
<protein>
    <submittedName>
        <fullName evidence="2">5774_t:CDS:1</fullName>
    </submittedName>
</protein>
<comment type="caution">
    <text evidence="2">The sequence shown here is derived from an EMBL/GenBank/DDBJ whole genome shotgun (WGS) entry which is preliminary data.</text>
</comment>
<feature type="region of interest" description="Disordered" evidence="1">
    <location>
        <begin position="159"/>
        <end position="178"/>
    </location>
</feature>
<evidence type="ECO:0000313" key="2">
    <source>
        <dbReference type="EMBL" id="CAG8628781.1"/>
    </source>
</evidence>